<feature type="domain" description="Peptidase M56" evidence="2">
    <location>
        <begin position="131"/>
        <end position="283"/>
    </location>
</feature>
<name>A0ABS8PMA5_9BACT</name>
<dbReference type="InterPro" id="IPR052173">
    <property type="entry name" value="Beta-lactam_resp_regulator"/>
</dbReference>
<dbReference type="Proteomes" id="UP001199816">
    <property type="component" value="Unassembled WGS sequence"/>
</dbReference>
<keyword evidence="1" id="KW-0812">Transmembrane</keyword>
<dbReference type="EMBL" id="JAJNEC010000004">
    <property type="protein sequence ID" value="MCD2422240.1"/>
    <property type="molecule type" value="Genomic_DNA"/>
</dbReference>
<dbReference type="Gene3D" id="3.30.2010.10">
    <property type="entry name" value="Metalloproteases ('zincins'), catalytic domain"/>
    <property type="match status" value="1"/>
</dbReference>
<dbReference type="CDD" id="cd07341">
    <property type="entry name" value="M56_BlaR1_MecR1_like"/>
    <property type="match status" value="1"/>
</dbReference>
<dbReference type="PANTHER" id="PTHR34978">
    <property type="entry name" value="POSSIBLE SENSOR-TRANSDUCER PROTEIN BLAR"/>
    <property type="match status" value="1"/>
</dbReference>
<dbReference type="InterPro" id="IPR008756">
    <property type="entry name" value="Peptidase_M56"/>
</dbReference>
<sequence>MQEGLYHLFTALGDALFSSIWQMGIIWLMITVYSRIHSTISDAANSLLRFCGLAAGFVWFLITFFVALGTPTAAQPVLKWGIDIKWSRPLLNYGAVLYLVLLVFPLRNILRNSLQLRRLRRNGIGRVPGALKIFMLDTASYLNIKRTIKLYTSSIISSPLTIGFLKPVILLPLALINQLTPQQLEVIILHELAHIRRNDYLINLITQVVLTFLYFNPFARMLVKAQELDREKSADQWVIRFEYGRYMYASTLLQLARNRVHANGFAMQASGKESQLGSRVAAIMGNTSRPVLPSKKIGMLACLLLLSGGLYFVRSTQPPATAVAFNELRPIPVAAAEARYVTPVFAAAPAGADEKDYQIRSISVLEKPDSRPADDAIYLKSAEDPNGKIQAPAPAPVPQINPDQPLVLFADHPTVVVPALDSASEEKVQQSMETFKKVITELSWKHVENSLAESVTEQQKKVLREQLKRNINQVNWEQNANLLRSFYKDINWEQTDEQLKASLEALLYARSAQYRAAVKQATAGQQHRTADSIADHAAEVHHYADAPSRLLSKRDSLLNKGKVVDL</sequence>
<feature type="transmembrane region" description="Helical" evidence="1">
    <location>
        <begin position="15"/>
        <end position="34"/>
    </location>
</feature>
<proteinExistence type="predicted"/>
<reference evidence="3 4" key="1">
    <citation type="submission" date="2021-11" db="EMBL/GenBank/DDBJ databases">
        <title>Genomic of Niabella pedocola.</title>
        <authorList>
            <person name="Wu T."/>
        </authorList>
    </citation>
    <scope>NUCLEOTIDE SEQUENCE [LARGE SCALE GENOMIC DNA]</scope>
    <source>
        <strain evidence="3 4">JCM 31011</strain>
    </source>
</reference>
<feature type="transmembrane region" description="Helical" evidence="1">
    <location>
        <begin position="155"/>
        <end position="180"/>
    </location>
</feature>
<evidence type="ECO:0000313" key="4">
    <source>
        <dbReference type="Proteomes" id="UP001199816"/>
    </source>
</evidence>
<protein>
    <submittedName>
        <fullName evidence="3">M56 family metallopeptidase</fullName>
    </submittedName>
</protein>
<feature type="transmembrane region" description="Helical" evidence="1">
    <location>
        <begin position="90"/>
        <end position="110"/>
    </location>
</feature>
<keyword evidence="1" id="KW-0472">Membrane</keyword>
<evidence type="ECO:0000259" key="2">
    <source>
        <dbReference type="Pfam" id="PF05569"/>
    </source>
</evidence>
<accession>A0ABS8PMA5</accession>
<keyword evidence="1" id="KW-1133">Transmembrane helix</keyword>
<dbReference type="RefSeq" id="WP_231003143.1">
    <property type="nucleotide sequence ID" value="NZ_JAJNEC010000004.1"/>
</dbReference>
<comment type="caution">
    <text evidence="3">The sequence shown here is derived from an EMBL/GenBank/DDBJ whole genome shotgun (WGS) entry which is preliminary data.</text>
</comment>
<evidence type="ECO:0000256" key="1">
    <source>
        <dbReference type="SAM" id="Phobius"/>
    </source>
</evidence>
<dbReference type="PANTHER" id="PTHR34978:SF3">
    <property type="entry name" value="SLR0241 PROTEIN"/>
    <property type="match status" value="1"/>
</dbReference>
<keyword evidence="4" id="KW-1185">Reference proteome</keyword>
<gene>
    <name evidence="3" type="ORF">LQ567_05660</name>
</gene>
<evidence type="ECO:0000313" key="3">
    <source>
        <dbReference type="EMBL" id="MCD2422240.1"/>
    </source>
</evidence>
<feature type="transmembrane region" description="Helical" evidence="1">
    <location>
        <begin position="46"/>
        <end position="70"/>
    </location>
</feature>
<dbReference type="Pfam" id="PF05569">
    <property type="entry name" value="Peptidase_M56"/>
    <property type="match status" value="1"/>
</dbReference>
<organism evidence="3 4">
    <name type="scientific">Niabella pedocola</name>
    <dbReference type="NCBI Taxonomy" id="1752077"/>
    <lineage>
        <taxon>Bacteria</taxon>
        <taxon>Pseudomonadati</taxon>
        <taxon>Bacteroidota</taxon>
        <taxon>Chitinophagia</taxon>
        <taxon>Chitinophagales</taxon>
        <taxon>Chitinophagaceae</taxon>
        <taxon>Niabella</taxon>
    </lineage>
</organism>